<organism evidence="2 3">
    <name type="scientific">Apolygus lucorum</name>
    <name type="common">Small green plant bug</name>
    <name type="synonym">Lygocoris lucorum</name>
    <dbReference type="NCBI Taxonomy" id="248454"/>
    <lineage>
        <taxon>Eukaryota</taxon>
        <taxon>Metazoa</taxon>
        <taxon>Ecdysozoa</taxon>
        <taxon>Arthropoda</taxon>
        <taxon>Hexapoda</taxon>
        <taxon>Insecta</taxon>
        <taxon>Pterygota</taxon>
        <taxon>Neoptera</taxon>
        <taxon>Paraneoptera</taxon>
        <taxon>Hemiptera</taxon>
        <taxon>Heteroptera</taxon>
        <taxon>Panheteroptera</taxon>
        <taxon>Cimicomorpha</taxon>
        <taxon>Miridae</taxon>
        <taxon>Mirini</taxon>
        <taxon>Apolygus</taxon>
    </lineage>
</organism>
<evidence type="ECO:0000259" key="1">
    <source>
        <dbReference type="Pfam" id="PF13966"/>
    </source>
</evidence>
<dbReference type="PANTHER" id="PTHR32344">
    <property type="entry name" value="U1-TYPE DOMAIN-CONTAINING PROTEIN"/>
    <property type="match status" value="1"/>
</dbReference>
<dbReference type="GO" id="GO:0006357">
    <property type="term" value="P:regulation of transcription by RNA polymerase II"/>
    <property type="evidence" value="ECO:0007669"/>
    <property type="project" value="InterPro"/>
</dbReference>
<keyword evidence="3" id="KW-1185">Reference proteome</keyword>
<evidence type="ECO:0000313" key="3">
    <source>
        <dbReference type="Proteomes" id="UP000466442"/>
    </source>
</evidence>
<dbReference type="PANTHER" id="PTHR32344:SF1">
    <property type="entry name" value="U1-TYPE DOMAIN-CONTAINING PROTEIN"/>
    <property type="match status" value="1"/>
</dbReference>
<comment type="caution">
    <text evidence="2">The sequence shown here is derived from an EMBL/GenBank/DDBJ whole genome shotgun (WGS) entry which is preliminary data.</text>
</comment>
<proteinExistence type="predicted"/>
<dbReference type="Proteomes" id="UP000466442">
    <property type="component" value="Unassembled WGS sequence"/>
</dbReference>
<reference evidence="2" key="1">
    <citation type="journal article" date="2021" name="Mol. Ecol. Resour.">
        <title>Apolygus lucorum genome provides insights into omnivorousness and mesophyll feeding.</title>
        <authorList>
            <person name="Liu Y."/>
            <person name="Liu H."/>
            <person name="Wang H."/>
            <person name="Huang T."/>
            <person name="Liu B."/>
            <person name="Yang B."/>
            <person name="Yin L."/>
            <person name="Li B."/>
            <person name="Zhang Y."/>
            <person name="Zhang S."/>
            <person name="Jiang F."/>
            <person name="Zhang X."/>
            <person name="Ren Y."/>
            <person name="Wang B."/>
            <person name="Wang S."/>
            <person name="Lu Y."/>
            <person name="Wu K."/>
            <person name="Fan W."/>
            <person name="Wang G."/>
        </authorList>
    </citation>
    <scope>NUCLEOTIDE SEQUENCE</scope>
    <source>
        <strain evidence="2">12Hb</strain>
    </source>
</reference>
<dbReference type="OrthoDB" id="8032690at2759"/>
<dbReference type="GO" id="GO:0005634">
    <property type="term" value="C:nucleus"/>
    <property type="evidence" value="ECO:0007669"/>
    <property type="project" value="InterPro"/>
</dbReference>
<gene>
    <name evidence="2" type="ORF">GE061_003667</name>
</gene>
<sequence length="265" mass="30243">MPKFTVSKSALKRKWIAGEKDFSLEGETIFCKPCGKQFNFERKCQLEQHKKTTVHATNIQKQGNKRQRLLSECPPETGERPSSFVNDLVAVMLQEAIPLQKLDKETPLRKFVEKYWESEAIPCVKTLRTKVAPATHFQVIEKIRDEIEDSPIWCSVDETTDRLGRNMVNVIVGKLSGKSHSVTNEMLERFGMIDDNMCSFCGNEIETIKHVVLECPASQLQREELLKEITDHSLQLFNLDTLLATGTDPIHCALFKFLSAINFKV</sequence>
<accession>A0A8S9X449</accession>
<feature type="domain" description="Reverse transcriptase zinc-binding" evidence="1">
    <location>
        <begin position="178"/>
        <end position="218"/>
    </location>
</feature>
<dbReference type="Pfam" id="PF13966">
    <property type="entry name" value="zf-RVT"/>
    <property type="match status" value="1"/>
</dbReference>
<name>A0A8S9X449_APOLU</name>
<dbReference type="InterPro" id="IPR033375">
    <property type="entry name" value="Cggbp1"/>
</dbReference>
<dbReference type="GO" id="GO:0003690">
    <property type="term" value="F:double-stranded DNA binding"/>
    <property type="evidence" value="ECO:0007669"/>
    <property type="project" value="InterPro"/>
</dbReference>
<dbReference type="AlphaFoldDB" id="A0A8S9X449"/>
<dbReference type="InterPro" id="IPR026960">
    <property type="entry name" value="RVT-Znf"/>
</dbReference>
<dbReference type="EMBL" id="WIXP02000011">
    <property type="protein sequence ID" value="KAF6203249.1"/>
    <property type="molecule type" value="Genomic_DNA"/>
</dbReference>
<protein>
    <recommendedName>
        <fullName evidence="1">Reverse transcriptase zinc-binding domain-containing protein</fullName>
    </recommendedName>
</protein>
<evidence type="ECO:0000313" key="2">
    <source>
        <dbReference type="EMBL" id="KAF6203249.1"/>
    </source>
</evidence>